<feature type="transmembrane region" description="Helical" evidence="6">
    <location>
        <begin position="99"/>
        <end position="118"/>
    </location>
</feature>
<evidence type="ECO:0000256" key="4">
    <source>
        <dbReference type="ARBA" id="ARBA00022989"/>
    </source>
</evidence>
<keyword evidence="5 6" id="KW-0472">Membrane</keyword>
<evidence type="ECO:0000256" key="3">
    <source>
        <dbReference type="ARBA" id="ARBA00022692"/>
    </source>
</evidence>
<evidence type="ECO:0000313" key="7">
    <source>
        <dbReference type="EMBL" id="GEC11978.1"/>
    </source>
</evidence>
<feature type="transmembrane region" description="Helical" evidence="6">
    <location>
        <begin position="21"/>
        <end position="41"/>
    </location>
</feature>
<reference evidence="7 8" key="1">
    <citation type="submission" date="2019-06" db="EMBL/GenBank/DDBJ databases">
        <title>Whole genome shotgun sequence of Glutamicibacter nicotianae NBRC 14234.</title>
        <authorList>
            <person name="Hosoyama A."/>
            <person name="Uohara A."/>
            <person name="Ohji S."/>
            <person name="Ichikawa N."/>
        </authorList>
    </citation>
    <scope>NUCLEOTIDE SEQUENCE [LARGE SCALE GENOMIC DNA]</scope>
    <source>
        <strain evidence="7 8">NBRC 14234</strain>
    </source>
</reference>
<feature type="transmembrane region" description="Helical" evidence="6">
    <location>
        <begin position="201"/>
        <end position="225"/>
    </location>
</feature>
<comment type="subcellular location">
    <subcellularLocation>
        <location evidence="1">Membrane</location>
        <topology evidence="1">Multi-pass membrane protein</topology>
    </subcellularLocation>
</comment>
<evidence type="ECO:0000256" key="2">
    <source>
        <dbReference type="ARBA" id="ARBA00007375"/>
    </source>
</evidence>
<keyword evidence="3 6" id="KW-0812">Transmembrane</keyword>
<feature type="transmembrane region" description="Helical" evidence="6">
    <location>
        <begin position="73"/>
        <end position="93"/>
    </location>
</feature>
<name>A0ABQ0RJJ4_GLUNI</name>
<dbReference type="PANTHER" id="PTHR31885">
    <property type="entry name" value="GH04784P"/>
    <property type="match status" value="1"/>
</dbReference>
<proteinExistence type="inferred from homology"/>
<evidence type="ECO:0000256" key="1">
    <source>
        <dbReference type="ARBA" id="ARBA00004141"/>
    </source>
</evidence>
<dbReference type="Pfam" id="PF07947">
    <property type="entry name" value="YhhN"/>
    <property type="match status" value="1"/>
</dbReference>
<dbReference type="InterPro" id="IPR012506">
    <property type="entry name" value="TMEM86B-like"/>
</dbReference>
<protein>
    <recommendedName>
        <fullName evidence="9">Lysoplasmalogenase</fullName>
    </recommendedName>
</protein>
<evidence type="ECO:0000313" key="8">
    <source>
        <dbReference type="Proteomes" id="UP000316242"/>
    </source>
</evidence>
<sequence>MQLHLGTEHSHAMVPGRPRRGIVVLALLLATLAHLLAQLFWPSGLLADATQILLMPLLAGAVISFTTSPRGRLIRLVLAALFFSWVGDALPRFMDGDPAFLAMVGAFLVAQFFYIGALARYWKSSILRRWWMLFPYLAAFAVLLVLCSPGAGALLAPVIIYGLALMVMAILSTELGPVGGSGGAIFFLSDSLIALRSFTDIGIPGMGFWIMLTYVAGQAMISYAASQRDAQEKSTTTCR</sequence>
<evidence type="ECO:0008006" key="9">
    <source>
        <dbReference type="Google" id="ProtNLM"/>
    </source>
</evidence>
<gene>
    <name evidence="7" type="ORF">ANI01nite_11810</name>
</gene>
<accession>A0ABQ0RJJ4</accession>
<comment type="caution">
    <text evidence="7">The sequence shown here is derived from an EMBL/GenBank/DDBJ whole genome shotgun (WGS) entry which is preliminary data.</text>
</comment>
<dbReference type="Proteomes" id="UP000316242">
    <property type="component" value="Unassembled WGS sequence"/>
</dbReference>
<evidence type="ECO:0000256" key="6">
    <source>
        <dbReference type="SAM" id="Phobius"/>
    </source>
</evidence>
<dbReference type="EMBL" id="BJNE01000003">
    <property type="protein sequence ID" value="GEC11978.1"/>
    <property type="molecule type" value="Genomic_DNA"/>
</dbReference>
<comment type="similarity">
    <text evidence="2">Belongs to the TMEM86 family.</text>
</comment>
<evidence type="ECO:0000256" key="5">
    <source>
        <dbReference type="ARBA" id="ARBA00023136"/>
    </source>
</evidence>
<feature type="transmembrane region" description="Helical" evidence="6">
    <location>
        <begin position="47"/>
        <end position="66"/>
    </location>
</feature>
<feature type="transmembrane region" description="Helical" evidence="6">
    <location>
        <begin position="130"/>
        <end position="146"/>
    </location>
</feature>
<keyword evidence="8" id="KW-1185">Reference proteome</keyword>
<keyword evidence="4 6" id="KW-1133">Transmembrane helix</keyword>
<organism evidence="7 8">
    <name type="scientific">Glutamicibacter nicotianae</name>
    <name type="common">Arthrobacter nicotianae</name>
    <dbReference type="NCBI Taxonomy" id="37929"/>
    <lineage>
        <taxon>Bacteria</taxon>
        <taxon>Bacillati</taxon>
        <taxon>Actinomycetota</taxon>
        <taxon>Actinomycetes</taxon>
        <taxon>Micrococcales</taxon>
        <taxon>Micrococcaceae</taxon>
        <taxon>Glutamicibacter</taxon>
    </lineage>
</organism>
<dbReference type="PANTHER" id="PTHR31885:SF6">
    <property type="entry name" value="GH04784P"/>
    <property type="match status" value="1"/>
</dbReference>
<dbReference type="RefSeq" id="WP_170214577.1">
    <property type="nucleotide sequence ID" value="NZ_BAAAWM010000001.1"/>
</dbReference>